<evidence type="ECO:0000256" key="2">
    <source>
        <dbReference type="ARBA" id="ARBA00023002"/>
    </source>
</evidence>
<comment type="similarity">
    <text evidence="1">Belongs to the short-chain dehydrogenases/reductases (SDR) family.</text>
</comment>
<reference evidence="3 4" key="1">
    <citation type="submission" date="2018-09" db="EMBL/GenBank/DDBJ databases">
        <title>Genome sequencing of strain 2DFW10M-5.</title>
        <authorList>
            <person name="Heo J."/>
            <person name="Kim S.-J."/>
            <person name="Kwon S.-W."/>
        </authorList>
    </citation>
    <scope>NUCLEOTIDE SEQUENCE [LARGE SCALE GENOMIC DNA]</scope>
    <source>
        <strain evidence="3 4">2DFW10M-5</strain>
    </source>
</reference>
<gene>
    <name evidence="3" type="ORF">D7I44_10375</name>
</gene>
<dbReference type="KEGG" id="gry:D7I44_10375"/>
<sequence length="245" mass="24925">MAIGLGNQTVVVLGGTSGIGYEVARQAHAAGATVLITGRDQKRLDAATRSLPGTTGSRFDVTNRDELAAFLAAAEAPIGHVFVGAGSPYYALLADLDAHEAAHAVGGALELMINLAQLAAPRMAEGGTLLFMGGTAARHPAPGLTAIGASIGATSAAVANLALEIAPVRMNLIAAGFVDTPLSARLLGENLEVRRQELRSTLPIRRVVQATDVASLAIHLMENTAITGAVIDIDGGQQLLPTVGA</sequence>
<dbReference type="RefSeq" id="WP_120789433.1">
    <property type="nucleotide sequence ID" value="NZ_CP032624.1"/>
</dbReference>
<dbReference type="Gene3D" id="3.40.50.720">
    <property type="entry name" value="NAD(P)-binding Rossmann-like Domain"/>
    <property type="match status" value="1"/>
</dbReference>
<organism evidence="3 4">
    <name type="scientific">Gryllotalpicola protaetiae</name>
    <dbReference type="NCBI Taxonomy" id="2419771"/>
    <lineage>
        <taxon>Bacteria</taxon>
        <taxon>Bacillati</taxon>
        <taxon>Actinomycetota</taxon>
        <taxon>Actinomycetes</taxon>
        <taxon>Micrococcales</taxon>
        <taxon>Microbacteriaceae</taxon>
        <taxon>Gryllotalpicola</taxon>
    </lineage>
</organism>
<proteinExistence type="inferred from homology"/>
<accession>A0A387BZZ5</accession>
<dbReference type="GO" id="GO:0016491">
    <property type="term" value="F:oxidoreductase activity"/>
    <property type="evidence" value="ECO:0007669"/>
    <property type="project" value="UniProtKB-KW"/>
</dbReference>
<name>A0A387BZZ5_9MICO</name>
<dbReference type="SUPFAM" id="SSF51735">
    <property type="entry name" value="NAD(P)-binding Rossmann-fold domains"/>
    <property type="match status" value="1"/>
</dbReference>
<dbReference type="Pfam" id="PF13561">
    <property type="entry name" value="adh_short_C2"/>
    <property type="match status" value="1"/>
</dbReference>
<evidence type="ECO:0000313" key="4">
    <source>
        <dbReference type="Proteomes" id="UP000275069"/>
    </source>
</evidence>
<dbReference type="PANTHER" id="PTHR43477:SF1">
    <property type="entry name" value="DIHYDROANTICAPSIN 7-DEHYDROGENASE"/>
    <property type="match status" value="1"/>
</dbReference>
<dbReference type="EMBL" id="CP032624">
    <property type="protein sequence ID" value="AYG03901.1"/>
    <property type="molecule type" value="Genomic_DNA"/>
</dbReference>
<dbReference type="PRINTS" id="PR00081">
    <property type="entry name" value="GDHRDH"/>
</dbReference>
<dbReference type="CDD" id="cd05233">
    <property type="entry name" value="SDR_c"/>
    <property type="match status" value="1"/>
</dbReference>
<dbReference type="Proteomes" id="UP000275069">
    <property type="component" value="Chromosome"/>
</dbReference>
<dbReference type="PANTHER" id="PTHR43477">
    <property type="entry name" value="DIHYDROANTICAPSIN 7-DEHYDROGENASE"/>
    <property type="match status" value="1"/>
</dbReference>
<dbReference type="InterPro" id="IPR051122">
    <property type="entry name" value="SDR_DHRS6-like"/>
</dbReference>
<dbReference type="InterPro" id="IPR036291">
    <property type="entry name" value="NAD(P)-bd_dom_sf"/>
</dbReference>
<keyword evidence="2" id="KW-0560">Oxidoreductase</keyword>
<dbReference type="InterPro" id="IPR002347">
    <property type="entry name" value="SDR_fam"/>
</dbReference>
<dbReference type="AlphaFoldDB" id="A0A387BZZ5"/>
<evidence type="ECO:0000313" key="3">
    <source>
        <dbReference type="EMBL" id="AYG03901.1"/>
    </source>
</evidence>
<dbReference type="OrthoDB" id="9806974at2"/>
<keyword evidence="4" id="KW-1185">Reference proteome</keyword>
<protein>
    <submittedName>
        <fullName evidence="3">SDR family oxidoreductase</fullName>
    </submittedName>
</protein>
<evidence type="ECO:0000256" key="1">
    <source>
        <dbReference type="ARBA" id="ARBA00006484"/>
    </source>
</evidence>